<dbReference type="Proteomes" id="UP000671862">
    <property type="component" value="Chromosome"/>
</dbReference>
<evidence type="ECO:0000259" key="5">
    <source>
        <dbReference type="Pfam" id="PF01923"/>
    </source>
</evidence>
<dbReference type="InterPro" id="IPR029499">
    <property type="entry name" value="PduO-typ"/>
</dbReference>
<sequence>MISTKTGDSGKTSLANGERVDKDNIRVEAYGTIDELTSFLGIVKCYLTGEEKKLIESIQKELFKIAAELAKGEKYIEPIGKKEVDSLTKKVEYYETKVSINSFVLPGATIPGAYLDIARTIVRRCERRIVSLSKIEKVRKEILAYMNRLSDLLYILARYTEKNNIQSVEEG</sequence>
<evidence type="ECO:0000256" key="3">
    <source>
        <dbReference type="ARBA" id="ARBA00022840"/>
    </source>
</evidence>
<dbReference type="GO" id="GO:0008817">
    <property type="term" value="F:corrinoid adenosyltransferase activity"/>
    <property type="evidence" value="ECO:0007669"/>
    <property type="project" value="UniProtKB-EC"/>
</dbReference>
<keyword evidence="2 4" id="KW-0547">Nucleotide-binding</keyword>
<dbReference type="InterPro" id="IPR016030">
    <property type="entry name" value="CblAdoTrfase-like"/>
</dbReference>
<evidence type="ECO:0000313" key="6">
    <source>
        <dbReference type="EMBL" id="QTA37602.1"/>
    </source>
</evidence>
<dbReference type="InterPro" id="IPR036451">
    <property type="entry name" value="CblAdoTrfase-like_sf"/>
</dbReference>
<dbReference type="EC" id="2.5.1.17" evidence="4"/>
<dbReference type="NCBIfam" id="TIGR00636">
    <property type="entry name" value="PduO_Nterm"/>
    <property type="match status" value="1"/>
</dbReference>
<dbReference type="Pfam" id="PF01923">
    <property type="entry name" value="Cob_adeno_trans"/>
    <property type="match status" value="1"/>
</dbReference>
<keyword evidence="7" id="KW-1185">Reference proteome</keyword>
<evidence type="ECO:0000256" key="2">
    <source>
        <dbReference type="ARBA" id="ARBA00022741"/>
    </source>
</evidence>
<accession>A0ABX7S529</accession>
<dbReference type="PANTHER" id="PTHR12213:SF0">
    <property type="entry name" value="CORRINOID ADENOSYLTRANSFERASE MMAB"/>
    <property type="match status" value="1"/>
</dbReference>
<keyword evidence="3 4" id="KW-0067">ATP-binding</keyword>
<protein>
    <recommendedName>
        <fullName evidence="4">Corrinoid adenosyltransferase</fullName>
        <ecNumber evidence="4">2.5.1.17</ecNumber>
    </recommendedName>
    <alternativeName>
        <fullName evidence="4">Cob(II)alamin adenosyltransferase</fullName>
    </alternativeName>
    <alternativeName>
        <fullName evidence="4">Cob(II)yrinic acid a,c-diamide adenosyltransferase</fullName>
    </alternativeName>
    <alternativeName>
        <fullName evidence="4">Cobinamide/cobalamin adenosyltransferase</fullName>
    </alternativeName>
</protein>
<evidence type="ECO:0000256" key="1">
    <source>
        <dbReference type="ARBA" id="ARBA00022679"/>
    </source>
</evidence>
<comment type="catalytic activity">
    <reaction evidence="4">
        <text>2 cob(II)alamin + reduced [electron-transfer flavoprotein] + 2 ATP = 2 adenosylcob(III)alamin + 2 triphosphate + oxidized [electron-transfer flavoprotein] + 3 H(+)</text>
        <dbReference type="Rhea" id="RHEA:28671"/>
        <dbReference type="Rhea" id="RHEA-COMP:10685"/>
        <dbReference type="Rhea" id="RHEA-COMP:10686"/>
        <dbReference type="ChEBI" id="CHEBI:15378"/>
        <dbReference type="ChEBI" id="CHEBI:16304"/>
        <dbReference type="ChEBI" id="CHEBI:18036"/>
        <dbReference type="ChEBI" id="CHEBI:18408"/>
        <dbReference type="ChEBI" id="CHEBI:30616"/>
        <dbReference type="ChEBI" id="CHEBI:57692"/>
        <dbReference type="ChEBI" id="CHEBI:58307"/>
        <dbReference type="EC" id="2.5.1.17"/>
    </reaction>
</comment>
<keyword evidence="1 4" id="KW-0808">Transferase</keyword>
<organism evidence="6 7">
    <name type="scientific">Thermosipho ferrireducens</name>
    <dbReference type="NCBI Taxonomy" id="2571116"/>
    <lineage>
        <taxon>Bacteria</taxon>
        <taxon>Thermotogati</taxon>
        <taxon>Thermotogota</taxon>
        <taxon>Thermotogae</taxon>
        <taxon>Thermotogales</taxon>
        <taxon>Fervidobacteriaceae</taxon>
        <taxon>Thermosipho</taxon>
    </lineage>
</organism>
<dbReference type="RefSeq" id="WP_207566326.1">
    <property type="nucleotide sequence ID" value="NZ_CP071446.1"/>
</dbReference>
<gene>
    <name evidence="6" type="ORF">JYK00_07675</name>
</gene>
<dbReference type="Gene3D" id="1.20.1200.10">
    <property type="entry name" value="Cobalamin adenosyltransferase-like"/>
    <property type="match status" value="1"/>
</dbReference>
<proteinExistence type="inferred from homology"/>
<dbReference type="PANTHER" id="PTHR12213">
    <property type="entry name" value="CORRINOID ADENOSYLTRANSFERASE"/>
    <property type="match status" value="1"/>
</dbReference>
<name>A0ABX7S529_9BACT</name>
<evidence type="ECO:0000256" key="4">
    <source>
        <dbReference type="RuleBase" id="RU366026"/>
    </source>
</evidence>
<comment type="pathway">
    <text evidence="4">Cofactor biosynthesis; adenosylcobalamin biosynthesis; adenosylcobalamin from cob(II)yrinate a,c-diamide: step 2/7.</text>
</comment>
<keyword evidence="4" id="KW-0169">Cobalamin biosynthesis</keyword>
<dbReference type="EMBL" id="CP071446">
    <property type="protein sequence ID" value="QTA37602.1"/>
    <property type="molecule type" value="Genomic_DNA"/>
</dbReference>
<feature type="domain" description="Cobalamin adenosyltransferase-like" evidence="5">
    <location>
        <begin position="2"/>
        <end position="159"/>
    </location>
</feature>
<evidence type="ECO:0000313" key="7">
    <source>
        <dbReference type="Proteomes" id="UP000671862"/>
    </source>
</evidence>
<comment type="similarity">
    <text evidence="4">Belongs to the Cob(I)alamin adenosyltransferase family.</text>
</comment>
<reference evidence="6 7" key="1">
    <citation type="submission" date="2021-03" db="EMBL/GenBank/DDBJ databases">
        <title>Thermosipho ferrireducens sp.nov., an anaerobic thermophilic iron-reducing bacterium isolated from a deep-sea hydrothermal sulfide deposits.</title>
        <authorList>
            <person name="Zeng X."/>
            <person name="Chen Y."/>
            <person name="Shao Z."/>
        </authorList>
    </citation>
    <scope>NUCLEOTIDE SEQUENCE [LARGE SCALE GENOMIC DNA]</scope>
    <source>
        <strain evidence="6 7">JL129W03</strain>
    </source>
</reference>
<comment type="catalytic activity">
    <reaction evidence="4">
        <text>2 cob(II)yrinate a,c diamide + reduced [electron-transfer flavoprotein] + 2 ATP = 2 adenosylcob(III)yrinate a,c-diamide + 2 triphosphate + oxidized [electron-transfer flavoprotein] + 3 H(+)</text>
        <dbReference type="Rhea" id="RHEA:11528"/>
        <dbReference type="Rhea" id="RHEA-COMP:10685"/>
        <dbReference type="Rhea" id="RHEA-COMP:10686"/>
        <dbReference type="ChEBI" id="CHEBI:15378"/>
        <dbReference type="ChEBI" id="CHEBI:18036"/>
        <dbReference type="ChEBI" id="CHEBI:30616"/>
        <dbReference type="ChEBI" id="CHEBI:57692"/>
        <dbReference type="ChEBI" id="CHEBI:58307"/>
        <dbReference type="ChEBI" id="CHEBI:58503"/>
        <dbReference type="ChEBI" id="CHEBI:58537"/>
        <dbReference type="EC" id="2.5.1.17"/>
    </reaction>
</comment>
<dbReference type="SUPFAM" id="SSF89028">
    <property type="entry name" value="Cobalamin adenosyltransferase-like"/>
    <property type="match status" value="1"/>
</dbReference>